<protein>
    <submittedName>
        <fullName evidence="9 10">Protein BREAST CANCER SUSCEPTIBILITY 2 homolog B-like</fullName>
    </submittedName>
</protein>
<feature type="region of interest" description="Disordered" evidence="6">
    <location>
        <begin position="19"/>
        <end position="53"/>
    </location>
</feature>
<evidence type="ECO:0000256" key="4">
    <source>
        <dbReference type="ARBA" id="ARBA00023172"/>
    </source>
</evidence>
<keyword evidence="3" id="KW-0238">DNA-binding</keyword>
<dbReference type="Pfam" id="PF00634">
    <property type="entry name" value="BRCA2"/>
    <property type="match status" value="4"/>
</dbReference>
<dbReference type="Proteomes" id="UP000228380">
    <property type="component" value="Chromosome 13"/>
</dbReference>
<dbReference type="PROSITE" id="PS50138">
    <property type="entry name" value="BRCA2_REPEAT"/>
    <property type="match status" value="2"/>
</dbReference>
<evidence type="ECO:0000256" key="1">
    <source>
        <dbReference type="ARBA" id="ARBA00022737"/>
    </source>
</evidence>
<feature type="domain" description="Tower" evidence="7">
    <location>
        <begin position="868"/>
        <end position="908"/>
    </location>
</feature>
<evidence type="ECO:0000259" key="7">
    <source>
        <dbReference type="SMART" id="SM01341"/>
    </source>
</evidence>
<sequence length="1231" mass="135469">MPTSRDRLTWQILPTAGGHFRWSAAGGDPGRRPEQPPPETLVLGEENHPDSRLPSMEDLVIQARQKVIEGGDGARCGVPMFRTGLGRSVSVSESSIRKASSFLEGGDATDREDGGGAEGFPMFRTGYGKSVTVKESSMRKAAAVLEGVDMEKGSKISLEDGGAEHLPMFHTGSGKSVRVRQSSIRKASAVLEAVGTNKGAATVLEGGGSDGGFPMFCTGSGKSVMVSQSSIRKATAVLEGENIKKDLLHKHTVDGNSSFSDSLFQTGSGKTVNLSSSGLLRASALLGLEGHNDPSIQCFELAMDHLDARITTPRENPHVKLKWDVNSGNTGSIRIDPMDAQSVQRYSKDFSLSRNQLAKDSLQNPLGFELHSSNSTQMHIKFHTAGGRSIQISSDALQRARSLLVDSDSEVLQNDEKADQPFILVPKDESDCGRTFWNKENISSVHQNAGKCKSVSEPLPCIQSFANQKASSHPLQGTNSLGVMLDQVNIECRPSGGTLVDISNNISLDHANINRLSSEKKRLRRRSSVSPFKRPRSSRFTAPLNGSISSLATDTSMSENCCRRVRVSSHYPFQFKRKNIKDFFGKCTSQQNMLAHLPDEVKHMNADNALQYRFRDESGGYEIGPEAFQNMLLQSGASLLSATKEWVANHYKWIVWKLASLERCYPVQASGKYLTVSNVLEELKYRYEREVNYGHRSAIKKILDGDALPSSMMVLCISAIHYSETEICKMDDMTGPNENNNKLTSSITVESNRNMRIEFTDGWYSLDAFLDVLLSKQLRTGKLFVGQKLRIWGAGLQGWVGPVSPLEASKTVSLLIHSNGTYRAHWADALGLCKGLGAPLAFSCIKAGGGKVPRTLVGITRIYPVLYKERFPDGGSVVGSERMEHKALQLYHQRRSKIVDDIMSEQQDVFDNDNDSDEGANILKILEAAAEPEVLMADMSSEQLISFSAYQAKQKALRQSYIQKKIEKSFEDAGLNSRDVTPFMRVRVVGLTSKGSCRKCQPREGLITIWNPTEKQKVDLVEGKIYSVAGLMPLNFGTNILYLQARGSSTVWKPTCAIQTDKFEPFFTPRKSITLSNLGEVPLASEFDIAAVIVHVGDVYISGCQKKQWIFLTDGSTCSSESLFEGQYDRLLAVSFCSPMIDNDSSALFSHTYSGSTVGFFNLAKRARDQMNHLWVAEATENSTYCVSYKLPSSLHLKEAADSAQRWAKVSYWAVQKLRERVLCIIGGHVS</sequence>
<keyword evidence="8" id="KW-1185">Reference proteome</keyword>
<dbReference type="CDD" id="cd04493">
    <property type="entry name" value="BRCA2DBD_OB1"/>
    <property type="match status" value="1"/>
</dbReference>
<dbReference type="OrthoDB" id="21095at2759"/>
<keyword evidence="5" id="KW-0234">DNA repair</keyword>
<dbReference type="Pfam" id="PF09103">
    <property type="entry name" value="BRCA-2_OB1"/>
    <property type="match status" value="1"/>
</dbReference>
<dbReference type="AlphaFoldDB" id="A0A8B9AZQ3"/>
<dbReference type="RefSeq" id="XP_026656693.1">
    <property type="nucleotide sequence ID" value="XM_026800892.2"/>
</dbReference>
<organism evidence="8 12">
    <name type="scientific">Phoenix dactylifera</name>
    <name type="common">Date palm</name>
    <dbReference type="NCBI Taxonomy" id="42345"/>
    <lineage>
        <taxon>Eukaryota</taxon>
        <taxon>Viridiplantae</taxon>
        <taxon>Streptophyta</taxon>
        <taxon>Embryophyta</taxon>
        <taxon>Tracheophyta</taxon>
        <taxon>Spermatophyta</taxon>
        <taxon>Magnoliopsida</taxon>
        <taxon>Liliopsida</taxon>
        <taxon>Arecaceae</taxon>
        <taxon>Coryphoideae</taxon>
        <taxon>Phoeniceae</taxon>
        <taxon>Phoenix</taxon>
    </lineage>
</organism>
<dbReference type="SUPFAM" id="SSF50249">
    <property type="entry name" value="Nucleic acid-binding proteins"/>
    <property type="match status" value="3"/>
</dbReference>
<dbReference type="FunFam" id="2.40.50.140:FF:000262">
    <property type="entry name" value="Protein BREAST CANCER SUSCEPTIBILITY 2 homolog B"/>
    <property type="match status" value="1"/>
</dbReference>
<evidence type="ECO:0000313" key="8">
    <source>
        <dbReference type="Proteomes" id="UP000228380"/>
    </source>
</evidence>
<evidence type="ECO:0000313" key="9">
    <source>
        <dbReference type="RefSeq" id="XP_008776286.1"/>
    </source>
</evidence>
<dbReference type="GO" id="GO:0000724">
    <property type="term" value="P:double-strand break repair via homologous recombination"/>
    <property type="evidence" value="ECO:0007669"/>
    <property type="project" value="InterPro"/>
</dbReference>
<dbReference type="SUPFAM" id="SSF81878">
    <property type="entry name" value="BRCA2 tower domain"/>
    <property type="match status" value="1"/>
</dbReference>
<dbReference type="InterPro" id="IPR036315">
    <property type="entry name" value="BRCA2_hlx_sf"/>
</dbReference>
<dbReference type="KEGG" id="pda:103696436"/>
<accession>A0A8B9AZQ3</accession>
<dbReference type="SUPFAM" id="SSF81872">
    <property type="entry name" value="BRCA2 helical domain"/>
    <property type="match status" value="1"/>
</dbReference>
<dbReference type="InterPro" id="IPR012340">
    <property type="entry name" value="NA-bd_OB-fold"/>
</dbReference>
<proteinExistence type="predicted"/>
<reference evidence="8" key="1">
    <citation type="journal article" date="2019" name="Nat. Commun.">
        <title>Genome-wide association mapping of date palm fruit traits.</title>
        <authorList>
            <person name="Hazzouri K.M."/>
            <person name="Gros-Balthazard M."/>
            <person name="Flowers J.M."/>
            <person name="Copetti D."/>
            <person name="Lemansour A."/>
            <person name="Lebrun M."/>
            <person name="Masmoudi K."/>
            <person name="Ferrand S."/>
            <person name="Dhar M.I."/>
            <person name="Fresquez Z.A."/>
            <person name="Rosas U."/>
            <person name="Zhang J."/>
            <person name="Talag J."/>
            <person name="Lee S."/>
            <person name="Kudrna D."/>
            <person name="Powell R.F."/>
            <person name="Leitch I.J."/>
            <person name="Krueger R.R."/>
            <person name="Wing R.A."/>
            <person name="Amiri K.M.A."/>
            <person name="Purugganan M.D."/>
        </authorList>
    </citation>
    <scope>NUCLEOTIDE SEQUENCE [LARGE SCALE GENOMIC DNA]</scope>
    <source>
        <strain evidence="8">cv. Khalas</strain>
    </source>
</reference>
<evidence type="ECO:0000256" key="3">
    <source>
        <dbReference type="ARBA" id="ARBA00023125"/>
    </source>
</evidence>
<feature type="region of interest" description="Disordered" evidence="6">
    <location>
        <begin position="520"/>
        <end position="544"/>
    </location>
</feature>
<name>A0A8B9AZQ3_PHODC</name>
<dbReference type="InterPro" id="IPR015525">
    <property type="entry name" value="BRCA2"/>
</dbReference>
<evidence type="ECO:0000256" key="2">
    <source>
        <dbReference type="ARBA" id="ARBA00022763"/>
    </source>
</evidence>
<feature type="compositionally biased region" description="Basic residues" evidence="6">
    <location>
        <begin position="521"/>
        <end position="537"/>
    </location>
</feature>
<evidence type="ECO:0000313" key="12">
    <source>
        <dbReference type="RefSeq" id="XP_038988929.1"/>
    </source>
</evidence>
<dbReference type="Gene3D" id="2.40.50.140">
    <property type="entry name" value="Nucleic acid-binding proteins"/>
    <property type="match status" value="3"/>
</dbReference>
<keyword evidence="2" id="KW-0227">DNA damage</keyword>
<keyword evidence="4" id="KW-0233">DNA recombination</keyword>
<dbReference type="GO" id="GO:0003677">
    <property type="term" value="F:DNA binding"/>
    <property type="evidence" value="ECO:0007669"/>
    <property type="project" value="UniProtKB-KW"/>
</dbReference>
<evidence type="ECO:0000256" key="5">
    <source>
        <dbReference type="ARBA" id="ARBA00023204"/>
    </source>
</evidence>
<dbReference type="RefSeq" id="XP_017695922.1">
    <property type="nucleotide sequence ID" value="XM_017840433.3"/>
</dbReference>
<dbReference type="RefSeq" id="XP_008776286.1">
    <property type="nucleotide sequence ID" value="XM_008778064.4"/>
</dbReference>
<dbReference type="InterPro" id="IPR015187">
    <property type="entry name" value="BRCA2_OB_1"/>
</dbReference>
<dbReference type="RefSeq" id="XP_038988929.1">
    <property type="nucleotide sequence ID" value="XM_039133001.1"/>
</dbReference>
<dbReference type="PANTHER" id="PTHR11289:SF0">
    <property type="entry name" value="BREAST CANCER TYPE 2 SUSCEPTIBILITY PROTEIN"/>
    <property type="match status" value="1"/>
</dbReference>
<dbReference type="InterPro" id="IPR002093">
    <property type="entry name" value="BRCA2_repeat"/>
</dbReference>
<dbReference type="Pfam" id="PF09169">
    <property type="entry name" value="BRCA-2_helical"/>
    <property type="match status" value="1"/>
</dbReference>
<dbReference type="SMART" id="SM01341">
    <property type="entry name" value="Tower"/>
    <property type="match status" value="1"/>
</dbReference>
<dbReference type="InterPro" id="IPR015205">
    <property type="entry name" value="Tower_dom"/>
</dbReference>
<dbReference type="GO" id="GO:0006355">
    <property type="term" value="P:regulation of DNA-templated transcription"/>
    <property type="evidence" value="ECO:0007669"/>
    <property type="project" value="TreeGrafter"/>
</dbReference>
<keyword evidence="1" id="KW-0677">Repeat</keyword>
<evidence type="ECO:0000313" key="10">
    <source>
        <dbReference type="RefSeq" id="XP_017695922.1"/>
    </source>
</evidence>
<evidence type="ECO:0000313" key="11">
    <source>
        <dbReference type="RefSeq" id="XP_026656693.1"/>
    </source>
</evidence>
<dbReference type="InterPro" id="IPR015252">
    <property type="entry name" value="BRCA2_hlx"/>
</dbReference>
<gene>
    <name evidence="9 10 11 12" type="primary">LOC103696436</name>
</gene>
<reference evidence="9 10" key="2">
    <citation type="submission" date="2025-04" db="UniProtKB">
        <authorList>
            <consortium name="RefSeq"/>
        </authorList>
    </citation>
    <scope>IDENTIFICATION</scope>
    <source>
        <tissue evidence="9 10">Young leaves</tissue>
    </source>
</reference>
<dbReference type="GeneID" id="103696436"/>
<dbReference type="PANTHER" id="PTHR11289">
    <property type="entry name" value="BREAST CANCER TYPE 2 SUSCEPTIBILITY PROTEIN BRCA2"/>
    <property type="match status" value="1"/>
</dbReference>
<evidence type="ECO:0000256" key="6">
    <source>
        <dbReference type="SAM" id="MobiDB-lite"/>
    </source>
</evidence>